<evidence type="ECO:0000259" key="6">
    <source>
        <dbReference type="Pfam" id="PF07715"/>
    </source>
</evidence>
<comment type="similarity">
    <text evidence="3">Belongs to the TonB-dependent receptor family.</text>
</comment>
<evidence type="ECO:0000256" key="3">
    <source>
        <dbReference type="PROSITE-ProRule" id="PRU01360"/>
    </source>
</evidence>
<keyword evidence="4" id="KW-0798">TonB box</keyword>
<dbReference type="GO" id="GO:0009279">
    <property type="term" value="C:cell outer membrane"/>
    <property type="evidence" value="ECO:0007669"/>
    <property type="project" value="UniProtKB-SubCell"/>
</dbReference>
<evidence type="ECO:0000256" key="1">
    <source>
        <dbReference type="ARBA" id="ARBA00022729"/>
    </source>
</evidence>
<name>A0A090RPZ7_9VIBR</name>
<keyword evidence="3" id="KW-0812">Transmembrane</keyword>
<comment type="subcellular location">
    <subcellularLocation>
        <location evidence="3">Cell outer membrane</location>
        <topology evidence="3">Multi-pass membrane protein</topology>
    </subcellularLocation>
</comment>
<dbReference type="EMBL" id="BBMR01000001">
    <property type="protein sequence ID" value="GAL17465.1"/>
    <property type="molecule type" value="Genomic_DNA"/>
</dbReference>
<keyword evidence="8" id="KW-1185">Reference proteome</keyword>
<keyword evidence="3" id="KW-0472">Membrane</keyword>
<proteinExistence type="inferred from homology"/>
<evidence type="ECO:0000256" key="2">
    <source>
        <dbReference type="ARBA" id="ARBA00023065"/>
    </source>
</evidence>
<sequence length="215" mass="22839">MPPKICSYAQCILFLPCFAVPLAIADTNTEKQTNSSNETMVVVASRTEQRVQDVAGSVSVITSEDMEKQLTNSIEDSLRYVPGVSMNGDPRFGFADFNIRGMEGSRVKVLVDGVEQPTPYSSGLGGGVMSVMSKGQGGLEPDTLTAIEINKGSSSTLYGSGALGGSVLMRTKNADDLLRGESGHASIDAGYMSRDNSYKTTINLPKNSQTTFKAC</sequence>
<keyword evidence="7" id="KW-0675">Receptor</keyword>
<evidence type="ECO:0000256" key="4">
    <source>
        <dbReference type="PROSITE-ProRule" id="PRU10143"/>
    </source>
</evidence>
<accession>A0A090RPZ7</accession>
<feature type="signal peptide" evidence="5">
    <location>
        <begin position="1"/>
        <end position="25"/>
    </location>
</feature>
<keyword evidence="3" id="KW-0813">Transport</keyword>
<dbReference type="SUPFAM" id="SSF56935">
    <property type="entry name" value="Porins"/>
    <property type="match status" value="1"/>
</dbReference>
<dbReference type="PROSITE" id="PS00430">
    <property type="entry name" value="TONB_DEPENDENT_REC_1"/>
    <property type="match status" value="1"/>
</dbReference>
<dbReference type="Pfam" id="PF07715">
    <property type="entry name" value="Plug"/>
    <property type="match status" value="1"/>
</dbReference>
<feature type="short sequence motif" description="TonB box" evidence="4">
    <location>
        <begin position="39"/>
        <end position="45"/>
    </location>
</feature>
<feature type="chain" id="PRO_5001863056" evidence="5">
    <location>
        <begin position="26"/>
        <end position="215"/>
    </location>
</feature>
<reference evidence="7 8" key="1">
    <citation type="submission" date="2014-09" db="EMBL/GenBank/DDBJ databases">
        <title>Vibrio maritimus JCM 19235. (C45) whole genome shotgun sequence.</title>
        <authorList>
            <person name="Sawabe T."/>
            <person name="Meirelles P."/>
            <person name="Nakanishi M."/>
            <person name="Sayaka M."/>
            <person name="Hattori M."/>
            <person name="Ohkuma M."/>
        </authorList>
    </citation>
    <scope>NUCLEOTIDE SEQUENCE [LARGE SCALE GENOMIC DNA]</scope>
    <source>
        <strain evidence="8">JCM19235</strain>
    </source>
</reference>
<organism evidence="7 8">
    <name type="scientific">Vibrio maritimus</name>
    <dbReference type="NCBI Taxonomy" id="990268"/>
    <lineage>
        <taxon>Bacteria</taxon>
        <taxon>Pseudomonadati</taxon>
        <taxon>Pseudomonadota</taxon>
        <taxon>Gammaproteobacteria</taxon>
        <taxon>Vibrionales</taxon>
        <taxon>Vibrionaceae</taxon>
        <taxon>Vibrio</taxon>
    </lineage>
</organism>
<evidence type="ECO:0000313" key="7">
    <source>
        <dbReference type="EMBL" id="GAL17465.1"/>
    </source>
</evidence>
<dbReference type="GO" id="GO:0044718">
    <property type="term" value="P:siderophore transmembrane transport"/>
    <property type="evidence" value="ECO:0007669"/>
    <property type="project" value="TreeGrafter"/>
</dbReference>
<gene>
    <name evidence="7" type="ORF">JCM19235_6014</name>
</gene>
<evidence type="ECO:0000313" key="8">
    <source>
        <dbReference type="Proteomes" id="UP000029228"/>
    </source>
</evidence>
<dbReference type="InterPro" id="IPR010916">
    <property type="entry name" value="TonB_box_CS"/>
</dbReference>
<dbReference type="AlphaFoldDB" id="A0A090RPZ7"/>
<dbReference type="Gene3D" id="2.170.130.10">
    <property type="entry name" value="TonB-dependent receptor, plug domain"/>
    <property type="match status" value="1"/>
</dbReference>
<keyword evidence="2" id="KW-0406">Ion transport</keyword>
<keyword evidence="3" id="KW-0998">Cell outer membrane</keyword>
<dbReference type="PANTHER" id="PTHR30069:SF29">
    <property type="entry name" value="HEMOGLOBIN AND HEMOGLOBIN-HAPTOGLOBIN-BINDING PROTEIN 1-RELATED"/>
    <property type="match status" value="1"/>
</dbReference>
<dbReference type="GO" id="GO:0015344">
    <property type="term" value="F:siderophore uptake transmembrane transporter activity"/>
    <property type="evidence" value="ECO:0007669"/>
    <property type="project" value="TreeGrafter"/>
</dbReference>
<keyword evidence="3" id="KW-1134">Transmembrane beta strand</keyword>
<dbReference type="Proteomes" id="UP000029228">
    <property type="component" value="Unassembled WGS sequence"/>
</dbReference>
<evidence type="ECO:0000256" key="5">
    <source>
        <dbReference type="SAM" id="SignalP"/>
    </source>
</evidence>
<dbReference type="PANTHER" id="PTHR30069">
    <property type="entry name" value="TONB-DEPENDENT OUTER MEMBRANE RECEPTOR"/>
    <property type="match status" value="1"/>
</dbReference>
<dbReference type="InterPro" id="IPR039426">
    <property type="entry name" value="TonB-dep_rcpt-like"/>
</dbReference>
<dbReference type="InterPro" id="IPR037066">
    <property type="entry name" value="Plug_dom_sf"/>
</dbReference>
<dbReference type="STRING" id="990268.JCM19235_6014"/>
<comment type="caution">
    <text evidence="7">The sequence shown here is derived from an EMBL/GenBank/DDBJ whole genome shotgun (WGS) entry which is preliminary data.</text>
</comment>
<dbReference type="PROSITE" id="PS52016">
    <property type="entry name" value="TONB_DEPENDENT_REC_3"/>
    <property type="match status" value="1"/>
</dbReference>
<keyword evidence="1 5" id="KW-0732">Signal</keyword>
<dbReference type="InterPro" id="IPR012910">
    <property type="entry name" value="Plug_dom"/>
</dbReference>
<protein>
    <submittedName>
        <fullName evidence="7">TonB-dependent heme and hemoglobin receptor HutA</fullName>
    </submittedName>
</protein>
<feature type="domain" description="TonB-dependent receptor plug" evidence="6">
    <location>
        <begin position="51"/>
        <end position="165"/>
    </location>
</feature>